<organism evidence="8 9">
    <name type="scientific">Lysobacter firmicutimachus</name>
    <dbReference type="NCBI Taxonomy" id="1792846"/>
    <lineage>
        <taxon>Bacteria</taxon>
        <taxon>Pseudomonadati</taxon>
        <taxon>Pseudomonadota</taxon>
        <taxon>Gammaproteobacteria</taxon>
        <taxon>Lysobacterales</taxon>
        <taxon>Lysobacteraceae</taxon>
        <taxon>Lysobacter</taxon>
    </lineage>
</organism>
<keyword evidence="9" id="KW-1185">Reference proteome</keyword>
<comment type="similarity">
    <text evidence="2">Belongs to the GtrA family.</text>
</comment>
<feature type="domain" description="GtrA/DPMS transmembrane" evidence="7">
    <location>
        <begin position="13"/>
        <end position="122"/>
    </location>
</feature>
<feature type="transmembrane region" description="Helical" evidence="6">
    <location>
        <begin position="71"/>
        <end position="93"/>
    </location>
</feature>
<evidence type="ECO:0000313" key="8">
    <source>
        <dbReference type="EMBL" id="MEI2453966.1"/>
    </source>
</evidence>
<reference evidence="8 9" key="1">
    <citation type="submission" date="2024-02" db="EMBL/GenBank/DDBJ databases">
        <title>Lysobacter Genome Sequencing and Mining.</title>
        <authorList>
            <person name="Bierman J."/>
            <person name="Walker M.C."/>
        </authorList>
    </citation>
    <scope>NUCLEOTIDE SEQUENCE [LARGE SCALE GENOMIC DNA]</scope>
    <source>
        <strain evidence="8 9">PB6250</strain>
    </source>
</reference>
<evidence type="ECO:0000259" key="7">
    <source>
        <dbReference type="Pfam" id="PF04138"/>
    </source>
</evidence>
<feature type="transmembrane region" description="Helical" evidence="6">
    <location>
        <begin position="105"/>
        <end position="123"/>
    </location>
</feature>
<comment type="caution">
    <text evidence="8">The sequence shown here is derived from an EMBL/GenBank/DDBJ whole genome shotgun (WGS) entry which is preliminary data.</text>
</comment>
<dbReference type="EMBL" id="JBANDL010000002">
    <property type="protein sequence ID" value="MEI2453966.1"/>
    <property type="molecule type" value="Genomic_DNA"/>
</dbReference>
<keyword evidence="4 6" id="KW-1133">Transmembrane helix</keyword>
<evidence type="ECO:0000256" key="2">
    <source>
        <dbReference type="ARBA" id="ARBA00009399"/>
    </source>
</evidence>
<dbReference type="PANTHER" id="PTHR38459:SF1">
    <property type="entry name" value="PROPHAGE BACTOPRENOL-LINKED GLUCOSE TRANSLOCASE HOMOLOG"/>
    <property type="match status" value="1"/>
</dbReference>
<evidence type="ECO:0000256" key="1">
    <source>
        <dbReference type="ARBA" id="ARBA00004141"/>
    </source>
</evidence>
<protein>
    <submittedName>
        <fullName evidence="8">GtrA family protein</fullName>
    </submittedName>
</protein>
<name>A0ABU8D0N8_9GAMM</name>
<dbReference type="Pfam" id="PF04138">
    <property type="entry name" value="GtrA_DPMS_TM"/>
    <property type="match status" value="1"/>
</dbReference>
<dbReference type="PANTHER" id="PTHR38459">
    <property type="entry name" value="PROPHAGE BACTOPRENOL-LINKED GLUCOSE TRANSLOCASE HOMOLOG"/>
    <property type="match status" value="1"/>
</dbReference>
<evidence type="ECO:0000256" key="3">
    <source>
        <dbReference type="ARBA" id="ARBA00022692"/>
    </source>
</evidence>
<sequence length="141" mass="15892">MIEPRFQTKRWLRFLVGGVANTGFTYTVYLALNTLMSYQVSYLIAYALGILFAYWVNSTLVFKVPMSWKGLLAYPIVYIVQYAASAALLAIIIEFAHVPESLGPLIVTAAMVPITYLMNKFVLRKAGALVDKQRSDESRTR</sequence>
<evidence type="ECO:0000313" key="9">
    <source>
        <dbReference type="Proteomes" id="UP001387215"/>
    </source>
</evidence>
<proteinExistence type="inferred from homology"/>
<dbReference type="RefSeq" id="WP_075574902.1">
    <property type="nucleotide sequence ID" value="NZ_JBANDL010000002.1"/>
</dbReference>
<gene>
    <name evidence="8" type="ORF">V2J18_04650</name>
</gene>
<comment type="subcellular location">
    <subcellularLocation>
        <location evidence="1">Membrane</location>
        <topology evidence="1">Multi-pass membrane protein</topology>
    </subcellularLocation>
</comment>
<evidence type="ECO:0000256" key="5">
    <source>
        <dbReference type="ARBA" id="ARBA00023136"/>
    </source>
</evidence>
<keyword evidence="5 6" id="KW-0472">Membrane</keyword>
<dbReference type="Proteomes" id="UP001387215">
    <property type="component" value="Unassembled WGS sequence"/>
</dbReference>
<evidence type="ECO:0000256" key="6">
    <source>
        <dbReference type="SAM" id="Phobius"/>
    </source>
</evidence>
<feature type="transmembrane region" description="Helical" evidence="6">
    <location>
        <begin position="44"/>
        <end position="64"/>
    </location>
</feature>
<evidence type="ECO:0000256" key="4">
    <source>
        <dbReference type="ARBA" id="ARBA00022989"/>
    </source>
</evidence>
<dbReference type="InterPro" id="IPR051401">
    <property type="entry name" value="GtrA_CellWall_Glycosyl"/>
</dbReference>
<dbReference type="InterPro" id="IPR007267">
    <property type="entry name" value="GtrA_DPMS_TM"/>
</dbReference>
<feature type="transmembrane region" description="Helical" evidence="6">
    <location>
        <begin position="12"/>
        <end position="32"/>
    </location>
</feature>
<keyword evidence="3 6" id="KW-0812">Transmembrane</keyword>
<accession>A0ABU8D0N8</accession>